<evidence type="ECO:0000313" key="4">
    <source>
        <dbReference type="Proteomes" id="UP000469185"/>
    </source>
</evidence>
<dbReference type="InterPro" id="IPR023210">
    <property type="entry name" value="NADP_OxRdtase_dom"/>
</dbReference>
<dbReference type="InterPro" id="IPR050523">
    <property type="entry name" value="AKR_Detox_Biosynth"/>
</dbReference>
<evidence type="ECO:0000259" key="2">
    <source>
        <dbReference type="Pfam" id="PF00248"/>
    </source>
</evidence>
<dbReference type="InterPro" id="IPR036812">
    <property type="entry name" value="NAD(P)_OxRdtase_dom_sf"/>
</dbReference>
<dbReference type="PANTHER" id="PTHR43364">
    <property type="entry name" value="NADH-SPECIFIC METHYLGLYOXAL REDUCTASE-RELATED"/>
    <property type="match status" value="1"/>
</dbReference>
<dbReference type="Gene3D" id="3.20.20.100">
    <property type="entry name" value="NADP-dependent oxidoreductase domain"/>
    <property type="match status" value="1"/>
</dbReference>
<name>A0A6N9YQC9_9ACTN</name>
<keyword evidence="1" id="KW-0560">Oxidoreductase</keyword>
<accession>A0A6N9YQC9</accession>
<dbReference type="PANTHER" id="PTHR43364:SF4">
    <property type="entry name" value="NAD(P)-LINKED OXIDOREDUCTASE SUPERFAMILY PROTEIN"/>
    <property type="match status" value="1"/>
</dbReference>
<dbReference type="Pfam" id="PF00248">
    <property type="entry name" value="Aldo_ket_red"/>
    <property type="match status" value="1"/>
</dbReference>
<dbReference type="RefSeq" id="WP_163819826.1">
    <property type="nucleotide sequence ID" value="NZ_JAAGOB010000009.1"/>
</dbReference>
<proteinExistence type="predicted"/>
<dbReference type="SUPFAM" id="SSF51430">
    <property type="entry name" value="NAD(P)-linked oxidoreductase"/>
    <property type="match status" value="1"/>
</dbReference>
<protein>
    <submittedName>
        <fullName evidence="3">Aldo/keto reductase</fullName>
    </submittedName>
</protein>
<keyword evidence="4" id="KW-1185">Reference proteome</keyword>
<dbReference type="AlphaFoldDB" id="A0A6N9YQC9"/>
<organism evidence="3 4">
    <name type="scientific">Phytoactinopolyspora alkaliphila</name>
    <dbReference type="NCBI Taxonomy" id="1783498"/>
    <lineage>
        <taxon>Bacteria</taxon>
        <taxon>Bacillati</taxon>
        <taxon>Actinomycetota</taxon>
        <taxon>Actinomycetes</taxon>
        <taxon>Jiangellales</taxon>
        <taxon>Jiangellaceae</taxon>
        <taxon>Phytoactinopolyspora</taxon>
    </lineage>
</organism>
<feature type="domain" description="NADP-dependent oxidoreductase" evidence="2">
    <location>
        <begin position="37"/>
        <end position="344"/>
    </location>
</feature>
<dbReference type="Proteomes" id="UP000469185">
    <property type="component" value="Unassembled WGS sequence"/>
</dbReference>
<sequence length="350" mass="37936">MDHHTPDQSLYNVPFRTDEFGGMPYRYVGASGLRASAIGLGTWKFGYPETGDGARVAEDAALPLLSRAVELGVTFWDTANRYNAASGNSERVIGRWLADNPSRRRDVVVATKTFGGMDGITPNHSGLSRLQIIQSVKASLARLRTDYLDLLWFHGFDSHVPVAESLEVVEDLVSQGLVNYLAVSNVERGQLEELLTVAGTMSRRVRPVAVQNRYDPLNGEYRPGVLELCVAEDLSFVPYSPLAQGLLTDRYLDPDRAGAGDRLVDEGLLAELATEGNLKKLRRLGDLAAGWDTQVSTLVLGYLLTLPGMGPQIPASSSIAQLEANASAGRLHLDAGQIGEIAEVFADQGR</sequence>
<dbReference type="GO" id="GO:0016491">
    <property type="term" value="F:oxidoreductase activity"/>
    <property type="evidence" value="ECO:0007669"/>
    <property type="project" value="UniProtKB-KW"/>
</dbReference>
<reference evidence="3 4" key="1">
    <citation type="submission" date="2020-02" db="EMBL/GenBank/DDBJ databases">
        <authorList>
            <person name="Li X.-J."/>
            <person name="Feng X.-M."/>
        </authorList>
    </citation>
    <scope>NUCLEOTIDE SEQUENCE [LARGE SCALE GENOMIC DNA]</scope>
    <source>
        <strain evidence="3 4">CGMCC 4.7225</strain>
    </source>
</reference>
<evidence type="ECO:0000313" key="3">
    <source>
        <dbReference type="EMBL" id="NED97048.1"/>
    </source>
</evidence>
<dbReference type="EMBL" id="JAAGOB010000009">
    <property type="protein sequence ID" value="NED97048.1"/>
    <property type="molecule type" value="Genomic_DNA"/>
</dbReference>
<comment type="caution">
    <text evidence="3">The sequence shown here is derived from an EMBL/GenBank/DDBJ whole genome shotgun (WGS) entry which is preliminary data.</text>
</comment>
<gene>
    <name evidence="3" type="ORF">G1H11_17230</name>
</gene>
<evidence type="ECO:0000256" key="1">
    <source>
        <dbReference type="ARBA" id="ARBA00023002"/>
    </source>
</evidence>